<evidence type="ECO:0000259" key="11">
    <source>
        <dbReference type="SMART" id="SM00563"/>
    </source>
</evidence>
<evidence type="ECO:0000256" key="3">
    <source>
        <dbReference type="ARBA" id="ARBA00005189"/>
    </source>
</evidence>
<dbReference type="Pfam" id="PF01553">
    <property type="entry name" value="Acyltransferase"/>
    <property type="match status" value="1"/>
</dbReference>
<evidence type="ECO:0000256" key="10">
    <source>
        <dbReference type="SAM" id="Phobius"/>
    </source>
</evidence>
<dbReference type="SMART" id="SM00563">
    <property type="entry name" value="PlsC"/>
    <property type="match status" value="1"/>
</dbReference>
<dbReference type="PANTHER" id="PTHR10434">
    <property type="entry name" value="1-ACYL-SN-GLYCEROL-3-PHOSPHATE ACYLTRANSFERASE"/>
    <property type="match status" value="1"/>
</dbReference>
<keyword evidence="9" id="KW-0444">Lipid biosynthesis</keyword>
<evidence type="ECO:0000313" key="12">
    <source>
        <dbReference type="EMBL" id="MBK8573333.1"/>
    </source>
</evidence>
<dbReference type="EMBL" id="JADKCH010000016">
    <property type="protein sequence ID" value="MBK8573333.1"/>
    <property type="molecule type" value="Genomic_DNA"/>
</dbReference>
<evidence type="ECO:0000313" key="13">
    <source>
        <dbReference type="Proteomes" id="UP000709959"/>
    </source>
</evidence>
<keyword evidence="9" id="KW-1208">Phospholipid metabolism</keyword>
<sequence length="248" mass="26852">MVHRSLLRPLLVWGAGSLALALAVVLCFLLAPFLGGPGAFWAVAPRYIRATAWAFGIRRELEGWEDLPAAIREGAQSVIFAGNHTSLLDPPLVISTLPGRPVFIAKRELARVPFLGWVIWLAGFIFIDRSRRETALESLRSAARRIRGGQSIAAFPEGTRSFDGSLLPFKKGIFTLAMETGVPMVPFAIQGGVDILPRGGWRVRAGTYRIMVGRPLHPEDYSSAEALLQATEAAVRGLLGQSGVSSQP</sequence>
<dbReference type="InterPro" id="IPR004552">
    <property type="entry name" value="AGP_acyltrans"/>
</dbReference>
<keyword evidence="10" id="KW-0472">Membrane</keyword>
<comment type="pathway">
    <text evidence="2">Phospholipid metabolism; CDP-diacylglycerol biosynthesis; CDP-diacylglycerol from sn-glycerol 3-phosphate: step 2/3.</text>
</comment>
<keyword evidence="8 9" id="KW-0012">Acyltransferase</keyword>
<feature type="transmembrane region" description="Helical" evidence="10">
    <location>
        <begin position="12"/>
        <end position="34"/>
    </location>
</feature>
<dbReference type="SUPFAM" id="SSF69593">
    <property type="entry name" value="Glycerol-3-phosphate (1)-acyltransferase"/>
    <property type="match status" value="1"/>
</dbReference>
<gene>
    <name evidence="12" type="ORF">IPN91_11995</name>
</gene>
<evidence type="ECO:0000256" key="8">
    <source>
        <dbReference type="ARBA" id="ARBA00023315"/>
    </source>
</evidence>
<dbReference type="NCBIfam" id="TIGR00530">
    <property type="entry name" value="AGP_acyltrn"/>
    <property type="match status" value="1"/>
</dbReference>
<name>A0A936K646_9BACT</name>
<evidence type="ECO:0000256" key="6">
    <source>
        <dbReference type="ARBA" id="ARBA00016139"/>
    </source>
</evidence>
<evidence type="ECO:0000256" key="5">
    <source>
        <dbReference type="ARBA" id="ARBA00013211"/>
    </source>
</evidence>
<dbReference type="GO" id="GO:0006654">
    <property type="term" value="P:phosphatidic acid biosynthetic process"/>
    <property type="evidence" value="ECO:0007669"/>
    <property type="project" value="TreeGrafter"/>
</dbReference>
<comment type="catalytic activity">
    <reaction evidence="1 9">
        <text>a 1-acyl-sn-glycero-3-phosphate + an acyl-CoA = a 1,2-diacyl-sn-glycero-3-phosphate + CoA</text>
        <dbReference type="Rhea" id="RHEA:19709"/>
        <dbReference type="ChEBI" id="CHEBI:57287"/>
        <dbReference type="ChEBI" id="CHEBI:57970"/>
        <dbReference type="ChEBI" id="CHEBI:58342"/>
        <dbReference type="ChEBI" id="CHEBI:58608"/>
        <dbReference type="EC" id="2.3.1.51"/>
    </reaction>
</comment>
<keyword evidence="7 9" id="KW-0808">Transferase</keyword>
<reference evidence="12 13" key="1">
    <citation type="submission" date="2020-10" db="EMBL/GenBank/DDBJ databases">
        <title>Connecting structure to function with the recovery of over 1000 high-quality activated sludge metagenome-assembled genomes encoding full-length rRNA genes using long-read sequencing.</title>
        <authorList>
            <person name="Singleton C.M."/>
            <person name="Petriglieri F."/>
            <person name="Kristensen J.M."/>
            <person name="Kirkegaard R.H."/>
            <person name="Michaelsen T.Y."/>
            <person name="Andersen M.H."/>
            <person name="Karst S.M."/>
            <person name="Dueholm M.S."/>
            <person name="Nielsen P.H."/>
            <person name="Albertsen M."/>
        </authorList>
    </citation>
    <scope>NUCLEOTIDE SEQUENCE [LARGE SCALE GENOMIC DNA]</scope>
    <source>
        <strain evidence="12">OdNE_18-Q3-R46-58_MAXAC.008</strain>
    </source>
</reference>
<dbReference type="GO" id="GO:0003841">
    <property type="term" value="F:1-acylglycerol-3-phosphate O-acyltransferase activity"/>
    <property type="evidence" value="ECO:0007669"/>
    <property type="project" value="UniProtKB-UniRule"/>
</dbReference>
<evidence type="ECO:0000256" key="9">
    <source>
        <dbReference type="RuleBase" id="RU361267"/>
    </source>
</evidence>
<dbReference type="EC" id="2.3.1.51" evidence="5 9"/>
<comment type="similarity">
    <text evidence="4 9">Belongs to the 1-acyl-sn-glycerol-3-phosphate acyltransferase family.</text>
</comment>
<dbReference type="InterPro" id="IPR002123">
    <property type="entry name" value="Plipid/glycerol_acylTrfase"/>
</dbReference>
<comment type="domain">
    <text evidence="9">The HXXXXD motif is essential for acyltransferase activity and may constitute the binding site for the phosphate moiety of the glycerol-3-phosphate.</text>
</comment>
<comment type="caution">
    <text evidence="12">The sequence shown here is derived from an EMBL/GenBank/DDBJ whole genome shotgun (WGS) entry which is preliminary data.</text>
</comment>
<keyword evidence="10" id="KW-0812">Transmembrane</keyword>
<accession>A0A936K646</accession>
<dbReference type="CDD" id="cd07989">
    <property type="entry name" value="LPLAT_AGPAT-like"/>
    <property type="match status" value="1"/>
</dbReference>
<dbReference type="PANTHER" id="PTHR10434:SF66">
    <property type="entry name" value="PHOSPHOLIPID_GLYCEROL ACYLTRANSFERASE DOMAIN-CONTAINING PROTEIN"/>
    <property type="match status" value="1"/>
</dbReference>
<feature type="transmembrane region" description="Helical" evidence="10">
    <location>
        <begin position="109"/>
        <end position="127"/>
    </location>
</feature>
<evidence type="ECO:0000256" key="7">
    <source>
        <dbReference type="ARBA" id="ARBA00022679"/>
    </source>
</evidence>
<proteinExistence type="inferred from homology"/>
<organism evidence="12 13">
    <name type="scientific">Candidatus Geothrix odensensis</name>
    <dbReference type="NCBI Taxonomy" id="2954440"/>
    <lineage>
        <taxon>Bacteria</taxon>
        <taxon>Pseudomonadati</taxon>
        <taxon>Acidobacteriota</taxon>
        <taxon>Holophagae</taxon>
        <taxon>Holophagales</taxon>
        <taxon>Holophagaceae</taxon>
        <taxon>Geothrix</taxon>
    </lineage>
</organism>
<evidence type="ECO:0000256" key="1">
    <source>
        <dbReference type="ARBA" id="ARBA00001141"/>
    </source>
</evidence>
<keyword evidence="10" id="KW-1133">Transmembrane helix</keyword>
<dbReference type="GO" id="GO:0016020">
    <property type="term" value="C:membrane"/>
    <property type="evidence" value="ECO:0007669"/>
    <property type="project" value="InterPro"/>
</dbReference>
<feature type="domain" description="Phospholipid/glycerol acyltransferase" evidence="11">
    <location>
        <begin position="78"/>
        <end position="192"/>
    </location>
</feature>
<comment type="pathway">
    <text evidence="3">Lipid metabolism.</text>
</comment>
<evidence type="ECO:0000256" key="2">
    <source>
        <dbReference type="ARBA" id="ARBA00004728"/>
    </source>
</evidence>
<protein>
    <recommendedName>
        <fullName evidence="6 9">1-acyl-sn-glycerol-3-phosphate acyltransferase</fullName>
        <ecNumber evidence="5 9">2.3.1.51</ecNumber>
    </recommendedName>
</protein>
<keyword evidence="9" id="KW-0443">Lipid metabolism</keyword>
<dbReference type="Proteomes" id="UP000709959">
    <property type="component" value="Unassembled WGS sequence"/>
</dbReference>
<evidence type="ECO:0000256" key="4">
    <source>
        <dbReference type="ARBA" id="ARBA00008655"/>
    </source>
</evidence>
<keyword evidence="9" id="KW-0594">Phospholipid biosynthesis</keyword>
<dbReference type="AlphaFoldDB" id="A0A936K646"/>